<dbReference type="AlphaFoldDB" id="A0A1E1XIX4"/>
<feature type="region of interest" description="Disordered" evidence="2">
    <location>
        <begin position="317"/>
        <end position="347"/>
    </location>
</feature>
<evidence type="ECO:0000256" key="2">
    <source>
        <dbReference type="SAM" id="MobiDB-lite"/>
    </source>
</evidence>
<dbReference type="PANTHER" id="PTHR33194:SF4">
    <property type="entry name" value="CCHC-TYPE DOMAIN-CONTAINING PROTEIN"/>
    <property type="match status" value="1"/>
</dbReference>
<dbReference type="PROSITE" id="PS50158">
    <property type="entry name" value="ZF_CCHC"/>
    <property type="match status" value="1"/>
</dbReference>
<dbReference type="Pfam" id="PF03732">
    <property type="entry name" value="Retrotrans_gag"/>
    <property type="match status" value="1"/>
</dbReference>
<evidence type="ECO:0000259" key="3">
    <source>
        <dbReference type="PROSITE" id="PS50158"/>
    </source>
</evidence>
<dbReference type="InterPro" id="IPR005162">
    <property type="entry name" value="Retrotrans_gag_dom"/>
</dbReference>
<dbReference type="GO" id="GO:0003676">
    <property type="term" value="F:nucleic acid binding"/>
    <property type="evidence" value="ECO:0007669"/>
    <property type="project" value="InterPro"/>
</dbReference>
<feature type="non-terminal residue" evidence="4">
    <location>
        <position position="347"/>
    </location>
</feature>
<dbReference type="InterPro" id="IPR001878">
    <property type="entry name" value="Znf_CCHC"/>
</dbReference>
<evidence type="ECO:0000256" key="1">
    <source>
        <dbReference type="PROSITE-ProRule" id="PRU00047"/>
    </source>
</evidence>
<proteinExistence type="evidence at transcript level"/>
<name>A0A1E1XIX4_AMBSC</name>
<keyword evidence="1" id="KW-0862">Zinc</keyword>
<evidence type="ECO:0000313" key="4">
    <source>
        <dbReference type="EMBL" id="JAT99215.1"/>
    </source>
</evidence>
<feature type="domain" description="CCHC-type" evidence="3">
    <location>
        <begin position="295"/>
        <end position="310"/>
    </location>
</feature>
<dbReference type="PANTHER" id="PTHR33194">
    <property type="entry name" value="ZINC KNUCKLE DOMAINCONTAINING PROTEIN"/>
    <property type="match status" value="1"/>
</dbReference>
<reference evidence="4" key="1">
    <citation type="submission" date="2016-09" db="EMBL/GenBank/DDBJ databases">
        <authorList>
            <person name="Capua I."/>
            <person name="De Benedictis P."/>
            <person name="Joannis T."/>
            <person name="Lombin L.H."/>
            <person name="Cattoli G."/>
        </authorList>
    </citation>
    <scope>NUCLEOTIDE SEQUENCE</scope>
</reference>
<protein>
    <submittedName>
        <fullName evidence="4">Putative vesicle coat complex copii subunit sec31</fullName>
    </submittedName>
</protein>
<organism evidence="4">
    <name type="scientific">Amblyomma sculptum</name>
    <name type="common">Tick</name>
    <dbReference type="NCBI Taxonomy" id="1581419"/>
    <lineage>
        <taxon>Eukaryota</taxon>
        <taxon>Metazoa</taxon>
        <taxon>Ecdysozoa</taxon>
        <taxon>Arthropoda</taxon>
        <taxon>Chelicerata</taxon>
        <taxon>Arachnida</taxon>
        <taxon>Acari</taxon>
        <taxon>Parasitiformes</taxon>
        <taxon>Ixodida</taxon>
        <taxon>Ixodoidea</taxon>
        <taxon>Ixodidae</taxon>
        <taxon>Amblyomminae</taxon>
        <taxon>Amblyomma</taxon>
    </lineage>
</organism>
<feature type="region of interest" description="Disordered" evidence="2">
    <location>
        <begin position="266"/>
        <end position="285"/>
    </location>
</feature>
<sequence length="347" mass="39333">DVEDWLTSYERVSAYNKWDAETNLNNVIFYLTGVSNLWYRNHEADITSWSVFKTDFSEVFGRPAVRKLRAEQRLRGRSQQVGENFTSYIKDVVDLCRRVNTQMSEADKIRHILKGIDDGAFQMLLARDLRTVAEVVTLCQSFDELRKQRALTSKHTTCIDSLAGLNDATDQSPLLPQIKSFIREEVARKLSLISSHQEPSPHRTPNLRHVIQEQVAEALPQAPHPTPLAAPLTLAEVVAQPRPPTYAPPRGSFREPAAFIPPPAHLQASWGTPDDIRPPAQLGNSWRTPDNRPICYFCGLPGHVARLCRRRMNASRPRPEVSGYWSQRQYSPPAEPPLSRSLSPERT</sequence>
<feature type="non-terminal residue" evidence="4">
    <location>
        <position position="1"/>
    </location>
</feature>
<keyword evidence="1" id="KW-0863">Zinc-finger</keyword>
<keyword evidence="1" id="KW-0479">Metal-binding</keyword>
<dbReference type="GO" id="GO:0008270">
    <property type="term" value="F:zinc ion binding"/>
    <property type="evidence" value="ECO:0007669"/>
    <property type="project" value="UniProtKB-KW"/>
</dbReference>
<dbReference type="EMBL" id="GFAA01004219">
    <property type="protein sequence ID" value="JAT99215.1"/>
    <property type="molecule type" value="mRNA"/>
</dbReference>
<accession>A0A1E1XIX4</accession>
<reference evidence="4" key="2">
    <citation type="journal article" date="2017" name="Front. Cell. Infect. Microbiol.">
        <title>Analysis of the Salivary Gland Transcriptome of Unfed and Partially Fed Amblyomma sculptum Ticks and Descriptive Proteome of the Saliva.</title>
        <authorList>
            <person name="Esteves E."/>
            <person name="Maruyama S.R."/>
            <person name="Kawahara R."/>
            <person name="Fujita A."/>
            <person name="Martins L.A."/>
            <person name="Righi A.A."/>
            <person name="Costa F.B."/>
            <person name="Palmisano G."/>
            <person name="Labruna M.B."/>
            <person name="Sa-Nunes A."/>
            <person name="Ribeiro J.M.C."/>
            <person name="Fogaca A.C."/>
        </authorList>
    </citation>
    <scope>NUCLEOTIDE SEQUENCE</scope>
</reference>